<name>A0AAC9RHS1_9CLOT</name>
<keyword evidence="1" id="KW-1133">Transmembrane helix</keyword>
<evidence type="ECO:0000313" key="4">
    <source>
        <dbReference type="Proteomes" id="UP000177894"/>
    </source>
</evidence>
<dbReference type="Proteomes" id="UP000192478">
    <property type="component" value="Chromosome"/>
</dbReference>
<accession>A0AAC9RHS1</accession>
<sequence length="119" mass="13111">MIGLLIKLVVCPVVVVLADIILPGINYTNLYQPIIVGVILAVLAHMMEIAILRKGSSGISNLMDFIAASLVIYYSQLLFTGARISIYSAMLAAFLLAITEYFQHVWLINKGKTKKPEDE</sequence>
<dbReference type="EMBL" id="CP020559">
    <property type="protein sequence ID" value="ARE87261.1"/>
    <property type="molecule type" value="Genomic_DNA"/>
</dbReference>
<keyword evidence="4" id="KW-1185">Reference proteome</keyword>
<feature type="transmembrane region" description="Helical" evidence="1">
    <location>
        <begin position="34"/>
        <end position="52"/>
    </location>
</feature>
<dbReference type="KEGG" id="cfm:BJL90_13600"/>
<evidence type="ECO:0000313" key="5">
    <source>
        <dbReference type="Proteomes" id="UP000192478"/>
    </source>
</evidence>
<feature type="transmembrane region" description="Helical" evidence="1">
    <location>
        <begin position="84"/>
        <end position="102"/>
    </location>
</feature>
<reference evidence="3 5" key="2">
    <citation type="submission" date="2017-03" db="EMBL/GenBank/DDBJ databases">
        <title>Complete sequence of Clostridium formicaceticum DSM 92.</title>
        <authorList>
            <person name="Poehlein A."/>
            <person name="Karl M."/>
            <person name="Bengelsdorf F.R."/>
            <person name="Duerre P."/>
            <person name="Daniel R."/>
        </authorList>
    </citation>
    <scope>NUCLEOTIDE SEQUENCE [LARGE SCALE GENOMIC DNA]</scope>
    <source>
        <strain evidence="3 5">DSM 92</strain>
    </source>
</reference>
<keyword evidence="1" id="KW-0472">Membrane</keyword>
<dbReference type="Pfam" id="PF10710">
    <property type="entry name" value="DUF2512"/>
    <property type="match status" value="1"/>
</dbReference>
<evidence type="ECO:0008006" key="6">
    <source>
        <dbReference type="Google" id="ProtNLM"/>
    </source>
</evidence>
<dbReference type="AlphaFoldDB" id="A0AAC9RHS1"/>
<dbReference type="InterPro" id="IPR019649">
    <property type="entry name" value="DUF2512"/>
</dbReference>
<evidence type="ECO:0000256" key="1">
    <source>
        <dbReference type="SAM" id="Phobius"/>
    </source>
</evidence>
<protein>
    <recommendedName>
        <fullName evidence="6">DUF2512 domain-containing protein</fullName>
    </recommendedName>
</protein>
<feature type="transmembrane region" description="Helical" evidence="1">
    <location>
        <begin position="59"/>
        <end position="78"/>
    </location>
</feature>
<gene>
    <name evidence="2" type="ORF">BJL90_13600</name>
    <name evidence="3" type="ORF">CLFO_16600</name>
</gene>
<reference evidence="2 4" key="1">
    <citation type="submission" date="2016-10" db="EMBL/GenBank/DDBJ databases">
        <title>Complete Genome Sequence of Acetogen Clostridium formicoaceticum ATCC 27076.</title>
        <authorList>
            <person name="Bao T."/>
            <person name="Cheng C."/>
            <person name="Zhao J."/>
            <person name="Yang S.-T."/>
            <person name="Wang J."/>
            <person name="Wang M."/>
        </authorList>
    </citation>
    <scope>NUCLEOTIDE SEQUENCE [LARGE SCALE GENOMIC DNA]</scope>
    <source>
        <strain evidence="2 4">ATCC 27076</strain>
    </source>
</reference>
<evidence type="ECO:0000313" key="2">
    <source>
        <dbReference type="EMBL" id="AOY76796.1"/>
    </source>
</evidence>
<keyword evidence="1" id="KW-0812">Transmembrane</keyword>
<proteinExistence type="predicted"/>
<dbReference type="Proteomes" id="UP000177894">
    <property type="component" value="Chromosome"/>
</dbReference>
<evidence type="ECO:0000313" key="3">
    <source>
        <dbReference type="EMBL" id="ARE87261.1"/>
    </source>
</evidence>
<organism evidence="3 5">
    <name type="scientific">Clostridium formicaceticum</name>
    <dbReference type="NCBI Taxonomy" id="1497"/>
    <lineage>
        <taxon>Bacteria</taxon>
        <taxon>Bacillati</taxon>
        <taxon>Bacillota</taxon>
        <taxon>Clostridia</taxon>
        <taxon>Eubacteriales</taxon>
        <taxon>Clostridiaceae</taxon>
        <taxon>Clostridium</taxon>
    </lineage>
</organism>
<dbReference type="EMBL" id="CP017603">
    <property type="protein sequence ID" value="AOY76796.1"/>
    <property type="molecule type" value="Genomic_DNA"/>
</dbReference>
<dbReference type="RefSeq" id="WP_070969008.1">
    <property type="nucleotide sequence ID" value="NZ_CP017603.1"/>
</dbReference>